<dbReference type="Proteomes" id="UP000279235">
    <property type="component" value="Unassembled WGS sequence"/>
</dbReference>
<reference evidence="1" key="1">
    <citation type="submission" date="2018-01" db="EMBL/GenBank/DDBJ databases">
        <authorList>
            <person name="Gaut B.S."/>
            <person name="Morton B.R."/>
            <person name="Clegg M.T."/>
            <person name="Duvall M.R."/>
        </authorList>
    </citation>
    <scope>NUCLEOTIDE SEQUENCE</scope>
    <source>
        <strain evidence="1">Lactococcus lactis</strain>
    </source>
</reference>
<accession>A0A2X0PHP1</accession>
<dbReference type="EMBL" id="OGTW02000049">
    <property type="protein sequence ID" value="SPS11313.1"/>
    <property type="molecule type" value="Genomic_DNA"/>
</dbReference>
<evidence type="ECO:0000313" key="1">
    <source>
        <dbReference type="EMBL" id="SPB25452.1"/>
    </source>
</evidence>
<name>A0A2X0PHP1_9LACT</name>
<reference evidence="2" key="2">
    <citation type="submission" date="2018-05" db="EMBL/GenBank/DDBJ databases">
        <authorList>
            <person name="Lanie J.A."/>
            <person name="Ng W.-L."/>
            <person name="Kazmierczak K.M."/>
            <person name="Andrzejewski T.M."/>
            <person name="Davidsen T.M."/>
            <person name="Wayne K.J."/>
            <person name="Tettelin H."/>
            <person name="Glass J.I."/>
            <person name="Rusch D."/>
            <person name="Podicherti R."/>
            <person name="Tsui H.-C.T."/>
            <person name="Winkler M.E."/>
        </authorList>
    </citation>
    <scope>NUCLEOTIDE SEQUENCE</scope>
    <source>
        <strain evidence="2">Lactococcus lactis</strain>
    </source>
</reference>
<evidence type="ECO:0000313" key="2">
    <source>
        <dbReference type="EMBL" id="SPS11313.1"/>
    </source>
</evidence>
<dbReference type="RefSeq" id="WP_127093861.1">
    <property type="nucleotide sequence ID" value="NZ_OGTW02000049.1"/>
</dbReference>
<dbReference type="AlphaFoldDB" id="A0A2X0PHP1"/>
<proteinExistence type="predicted"/>
<sequence length="73" mass="7861">MGVKATGESMNREFTNENGEVIVSLSANVGINTIGTMTLTLLDAQKIKDSETIVEELKALIDDVLAMSAKYLN</sequence>
<dbReference type="EMBL" id="OGTW01000049">
    <property type="protein sequence ID" value="SPB25452.1"/>
    <property type="molecule type" value="Genomic_DNA"/>
</dbReference>
<organism evidence="1">
    <name type="scientific">Lactococcus lactis</name>
    <dbReference type="NCBI Taxonomy" id="1358"/>
    <lineage>
        <taxon>Bacteria</taxon>
        <taxon>Bacillati</taxon>
        <taxon>Bacillota</taxon>
        <taxon>Bacilli</taxon>
        <taxon>Lactobacillales</taxon>
        <taxon>Streptococcaceae</taxon>
        <taxon>Lactococcus</taxon>
    </lineage>
</organism>
<evidence type="ECO:0000313" key="3">
    <source>
        <dbReference type="Proteomes" id="UP000279235"/>
    </source>
</evidence>
<reference evidence="3" key="3">
    <citation type="submission" date="2018-05" db="EMBL/GenBank/DDBJ databases">
        <authorList>
            <person name="Duru I."/>
        </authorList>
    </citation>
    <scope>NUCLEOTIDE SEQUENCE [LARGE SCALE GENOMIC DNA]</scope>
</reference>
<protein>
    <submittedName>
        <fullName evidence="1">Uncharacterized protein</fullName>
    </submittedName>
</protein>
<gene>
    <name evidence="1" type="ORF">AMHIJAGA_01247</name>
</gene>